<accession>S9ZJE4</accession>
<protein>
    <submittedName>
        <fullName evidence="1">Uncharacterized protein</fullName>
    </submittedName>
</protein>
<dbReference type="PATRIC" id="fig|1348657.5.peg.2647"/>
<keyword evidence="2" id="KW-1185">Reference proteome</keyword>
<dbReference type="Proteomes" id="UP000015455">
    <property type="component" value="Unassembled WGS sequence"/>
</dbReference>
<sequence>MLEVLGQNLLCSEYIAHKLKFEAQLNEDVDRPCRHRKP</sequence>
<dbReference type="STRING" id="1348657.M622_04450"/>
<organism evidence="1 2">
    <name type="scientific">Thauera terpenica 58Eu</name>
    <dbReference type="NCBI Taxonomy" id="1348657"/>
    <lineage>
        <taxon>Bacteria</taxon>
        <taxon>Pseudomonadati</taxon>
        <taxon>Pseudomonadota</taxon>
        <taxon>Betaproteobacteria</taxon>
        <taxon>Rhodocyclales</taxon>
        <taxon>Zoogloeaceae</taxon>
        <taxon>Thauera</taxon>
    </lineage>
</organism>
<evidence type="ECO:0000313" key="1">
    <source>
        <dbReference type="EMBL" id="EPZ14706.1"/>
    </source>
</evidence>
<dbReference type="EMBL" id="ATJV01000070">
    <property type="protein sequence ID" value="EPZ14706.1"/>
    <property type="molecule type" value="Genomic_DNA"/>
</dbReference>
<proteinExistence type="predicted"/>
<dbReference type="AlphaFoldDB" id="S9ZJE4"/>
<comment type="caution">
    <text evidence="1">The sequence shown here is derived from an EMBL/GenBank/DDBJ whole genome shotgun (WGS) entry which is preliminary data.</text>
</comment>
<reference evidence="1 2" key="1">
    <citation type="submission" date="2013-06" db="EMBL/GenBank/DDBJ databases">
        <title>Draft genome sequence of Thauera terpenica.</title>
        <authorList>
            <person name="Liu B."/>
            <person name="Frostegard A.H."/>
            <person name="Shapleigh J.P."/>
        </authorList>
    </citation>
    <scope>NUCLEOTIDE SEQUENCE [LARGE SCALE GENOMIC DNA]</scope>
    <source>
        <strain evidence="1 2">58Eu</strain>
    </source>
</reference>
<gene>
    <name evidence="1" type="ORF">M622_04450</name>
</gene>
<name>S9ZJE4_9RHOO</name>
<evidence type="ECO:0000313" key="2">
    <source>
        <dbReference type="Proteomes" id="UP000015455"/>
    </source>
</evidence>